<dbReference type="GO" id="GO:0005886">
    <property type="term" value="C:plasma membrane"/>
    <property type="evidence" value="ECO:0007669"/>
    <property type="project" value="TreeGrafter"/>
</dbReference>
<dbReference type="SUPFAM" id="SSF160240">
    <property type="entry name" value="Cation efflux protein cytoplasmic domain-like"/>
    <property type="match status" value="1"/>
</dbReference>
<keyword evidence="6 10" id="KW-1133">Transmembrane helix</keyword>
<evidence type="ECO:0000256" key="1">
    <source>
        <dbReference type="ARBA" id="ARBA00004141"/>
    </source>
</evidence>
<dbReference type="Pfam" id="PF16916">
    <property type="entry name" value="ZT_dimer"/>
    <property type="match status" value="1"/>
</dbReference>
<feature type="region of interest" description="Disordered" evidence="9">
    <location>
        <begin position="291"/>
        <end position="321"/>
    </location>
</feature>
<evidence type="ECO:0000256" key="3">
    <source>
        <dbReference type="ARBA" id="ARBA00022448"/>
    </source>
</evidence>
<evidence type="ECO:0000256" key="7">
    <source>
        <dbReference type="ARBA" id="ARBA00023065"/>
    </source>
</evidence>
<dbReference type="InterPro" id="IPR002524">
    <property type="entry name" value="Cation_efflux"/>
</dbReference>
<comment type="subcellular location">
    <subcellularLocation>
        <location evidence="1">Membrane</location>
        <topology evidence="1">Multi-pass membrane protein</topology>
    </subcellularLocation>
</comment>
<feature type="domain" description="Cation efflux protein cytoplasmic" evidence="12">
    <location>
        <begin position="214"/>
        <end position="283"/>
    </location>
</feature>
<evidence type="ECO:0000256" key="8">
    <source>
        <dbReference type="ARBA" id="ARBA00023136"/>
    </source>
</evidence>
<feature type="transmembrane region" description="Helical" evidence="10">
    <location>
        <begin position="153"/>
        <end position="175"/>
    </location>
</feature>
<dbReference type="Pfam" id="PF01545">
    <property type="entry name" value="Cation_efflux"/>
    <property type="match status" value="1"/>
</dbReference>
<dbReference type="EMBL" id="JAMD01000013">
    <property type="protein sequence ID" value="KEJ94491.1"/>
    <property type="molecule type" value="Genomic_DNA"/>
</dbReference>
<evidence type="ECO:0000256" key="2">
    <source>
        <dbReference type="ARBA" id="ARBA00008873"/>
    </source>
</evidence>
<feature type="transmembrane region" description="Helical" evidence="10">
    <location>
        <begin position="181"/>
        <end position="199"/>
    </location>
</feature>
<dbReference type="InterPro" id="IPR027469">
    <property type="entry name" value="Cation_efflux_TMD_sf"/>
</dbReference>
<evidence type="ECO:0000256" key="4">
    <source>
        <dbReference type="ARBA" id="ARBA00022692"/>
    </source>
</evidence>
<dbReference type="GeneID" id="68871992"/>
<organism evidence="13 14">
    <name type="scientific">Pseudosulfitobacter pseudonitzschiae</name>
    <dbReference type="NCBI Taxonomy" id="1402135"/>
    <lineage>
        <taxon>Bacteria</taxon>
        <taxon>Pseudomonadati</taxon>
        <taxon>Pseudomonadota</taxon>
        <taxon>Alphaproteobacteria</taxon>
        <taxon>Rhodobacterales</taxon>
        <taxon>Roseobacteraceae</taxon>
        <taxon>Pseudosulfitobacter</taxon>
    </lineage>
</organism>
<keyword evidence="7" id="KW-0406">Ion transport</keyword>
<reference evidence="13 14" key="1">
    <citation type="submission" date="2014-01" db="EMBL/GenBank/DDBJ databases">
        <title>Sulfitobacter sp. H3 (MCCC 1A00686) Genome Sequencing.</title>
        <authorList>
            <person name="Lai Q."/>
            <person name="Hong Z."/>
        </authorList>
    </citation>
    <scope>NUCLEOTIDE SEQUENCE [LARGE SCALE GENOMIC DNA]</scope>
    <source>
        <strain evidence="13 14">H3</strain>
    </source>
</reference>
<feature type="transmembrane region" description="Helical" evidence="10">
    <location>
        <begin position="21"/>
        <end position="39"/>
    </location>
</feature>
<evidence type="ECO:0000259" key="11">
    <source>
        <dbReference type="Pfam" id="PF01545"/>
    </source>
</evidence>
<dbReference type="SUPFAM" id="SSF161111">
    <property type="entry name" value="Cation efflux protein transmembrane domain-like"/>
    <property type="match status" value="1"/>
</dbReference>
<sequence length="321" mass="34978">MPHDHGHAHIDPESGDQRVAIAIWANGLLTVAQIVGGILSGSLALIADALHNFSDMASLVIAFAARKISRRPADEQMTFGYGRVEIVAALINYTTLILIGFYLIYEGGMRMIDPPAVAGWTVVILGGIALFIDTLTAMLTYSMQKGSVNIRALFLHNLSDALASVAVIIGGSLILLYDMRWVDPAITIGIALYILYLAFTEIGGPIRTLMLGSPPDIANEAVVETMRGVDGVADVHHVHLWQMQEQEAALDCHVVLTADGWGQIEKVKAAIKDQLKDDFGIGHSSLEFEHEDRAHENADLYGHGKPEEEEESHVHRDTDRS</sequence>
<evidence type="ECO:0000313" key="14">
    <source>
        <dbReference type="Proteomes" id="UP000027746"/>
    </source>
</evidence>
<dbReference type="NCBIfam" id="TIGR01297">
    <property type="entry name" value="CDF"/>
    <property type="match status" value="1"/>
</dbReference>
<evidence type="ECO:0000259" key="12">
    <source>
        <dbReference type="Pfam" id="PF16916"/>
    </source>
</evidence>
<dbReference type="InterPro" id="IPR050681">
    <property type="entry name" value="CDF/SLC30A"/>
</dbReference>
<feature type="transmembrane region" description="Helical" evidence="10">
    <location>
        <begin position="86"/>
        <end position="105"/>
    </location>
</feature>
<accession>A0A073IYH1</accession>
<keyword evidence="5" id="KW-0864">Zinc transport</keyword>
<keyword evidence="5" id="KW-0862">Zinc</keyword>
<feature type="transmembrane region" description="Helical" evidence="10">
    <location>
        <begin position="117"/>
        <end position="141"/>
    </location>
</feature>
<dbReference type="InterPro" id="IPR027470">
    <property type="entry name" value="Cation_efflux_CTD"/>
</dbReference>
<evidence type="ECO:0000256" key="6">
    <source>
        <dbReference type="ARBA" id="ARBA00022989"/>
    </source>
</evidence>
<keyword evidence="4 10" id="KW-0812">Transmembrane</keyword>
<evidence type="ECO:0000256" key="9">
    <source>
        <dbReference type="SAM" id="MobiDB-lite"/>
    </source>
</evidence>
<keyword evidence="14" id="KW-1185">Reference proteome</keyword>
<name>A0A073IYH1_9RHOB</name>
<dbReference type="AlphaFoldDB" id="A0A073IYH1"/>
<dbReference type="Proteomes" id="UP000027746">
    <property type="component" value="Unassembled WGS sequence"/>
</dbReference>
<protein>
    <submittedName>
        <fullName evidence="13">Cation diffusion facilitator family transporter</fullName>
    </submittedName>
</protein>
<dbReference type="GO" id="GO:0005385">
    <property type="term" value="F:zinc ion transmembrane transporter activity"/>
    <property type="evidence" value="ECO:0007669"/>
    <property type="project" value="TreeGrafter"/>
</dbReference>
<dbReference type="InterPro" id="IPR036837">
    <property type="entry name" value="Cation_efflux_CTD_sf"/>
</dbReference>
<dbReference type="PANTHER" id="PTHR11562">
    <property type="entry name" value="CATION EFFLUX PROTEIN/ ZINC TRANSPORTER"/>
    <property type="match status" value="1"/>
</dbReference>
<comment type="similarity">
    <text evidence="2">Belongs to the cation diffusion facilitator (CDF) transporter (TC 2.A.4) family. SLC30A subfamily.</text>
</comment>
<dbReference type="PANTHER" id="PTHR11562:SF17">
    <property type="entry name" value="RE54080P-RELATED"/>
    <property type="match status" value="1"/>
</dbReference>
<dbReference type="Gene3D" id="1.20.1510.10">
    <property type="entry name" value="Cation efflux protein transmembrane domain"/>
    <property type="match status" value="1"/>
</dbReference>
<evidence type="ECO:0000313" key="13">
    <source>
        <dbReference type="EMBL" id="KEJ94491.1"/>
    </source>
</evidence>
<feature type="domain" description="Cation efflux protein transmembrane" evidence="11">
    <location>
        <begin position="20"/>
        <end position="202"/>
    </location>
</feature>
<evidence type="ECO:0000256" key="10">
    <source>
        <dbReference type="SAM" id="Phobius"/>
    </source>
</evidence>
<evidence type="ECO:0000256" key="5">
    <source>
        <dbReference type="ARBA" id="ARBA00022906"/>
    </source>
</evidence>
<gene>
    <name evidence="13" type="ORF">SUH3_06520</name>
</gene>
<keyword evidence="3" id="KW-0813">Transport</keyword>
<dbReference type="InterPro" id="IPR058533">
    <property type="entry name" value="Cation_efflux_TM"/>
</dbReference>
<proteinExistence type="inferred from homology"/>
<keyword evidence="8 10" id="KW-0472">Membrane</keyword>
<dbReference type="RefSeq" id="WP_037929638.1">
    <property type="nucleotide sequence ID" value="NZ_CP054602.1"/>
</dbReference>
<comment type="caution">
    <text evidence="13">The sequence shown here is derived from an EMBL/GenBank/DDBJ whole genome shotgun (WGS) entry which is preliminary data.</text>
</comment>
<dbReference type="OrthoDB" id="9809646at2"/>